<proteinExistence type="predicted"/>
<feature type="compositionally biased region" description="Basic and acidic residues" evidence="1">
    <location>
        <begin position="89"/>
        <end position="112"/>
    </location>
</feature>
<feature type="compositionally biased region" description="Polar residues" evidence="1">
    <location>
        <begin position="68"/>
        <end position="78"/>
    </location>
</feature>
<dbReference type="GO" id="GO:0016887">
    <property type="term" value="F:ATP hydrolysis activity"/>
    <property type="evidence" value="ECO:0007669"/>
    <property type="project" value="InterPro"/>
</dbReference>
<dbReference type="PANTHER" id="PTHR22605:SF18">
    <property type="entry name" value="E3 UBIQUITIN-PROTEIN LIGASE RNF213-ALPHA"/>
    <property type="match status" value="1"/>
</dbReference>
<organism evidence="2 3">
    <name type="scientific">Acanthochromis polyacanthus</name>
    <name type="common">spiny chromis</name>
    <dbReference type="NCBI Taxonomy" id="80966"/>
    <lineage>
        <taxon>Eukaryota</taxon>
        <taxon>Metazoa</taxon>
        <taxon>Chordata</taxon>
        <taxon>Craniata</taxon>
        <taxon>Vertebrata</taxon>
        <taxon>Euteleostomi</taxon>
        <taxon>Actinopterygii</taxon>
        <taxon>Neopterygii</taxon>
        <taxon>Teleostei</taxon>
        <taxon>Neoteleostei</taxon>
        <taxon>Acanthomorphata</taxon>
        <taxon>Ovalentaria</taxon>
        <taxon>Pomacentridae</taxon>
        <taxon>Acanthochromis</taxon>
    </lineage>
</organism>
<dbReference type="GeneTree" id="ENSGT00940000166332"/>
<dbReference type="GO" id="GO:0004842">
    <property type="term" value="F:ubiquitin-protein transferase activity"/>
    <property type="evidence" value="ECO:0007669"/>
    <property type="project" value="InterPro"/>
</dbReference>
<dbReference type="Proteomes" id="UP000257200">
    <property type="component" value="Unplaced"/>
</dbReference>
<keyword evidence="3" id="KW-1185">Reference proteome</keyword>
<protein>
    <submittedName>
        <fullName evidence="2">Uncharacterized protein</fullName>
    </submittedName>
</protein>
<dbReference type="AlphaFoldDB" id="A0A3Q1GY65"/>
<feature type="compositionally biased region" description="Acidic residues" evidence="1">
    <location>
        <begin position="33"/>
        <end position="45"/>
    </location>
</feature>
<reference evidence="2" key="1">
    <citation type="submission" date="2025-08" db="UniProtKB">
        <authorList>
            <consortium name="Ensembl"/>
        </authorList>
    </citation>
    <scope>IDENTIFICATION</scope>
</reference>
<evidence type="ECO:0000313" key="3">
    <source>
        <dbReference type="Proteomes" id="UP000257200"/>
    </source>
</evidence>
<dbReference type="InterPro" id="IPR031248">
    <property type="entry name" value="RNF213"/>
</dbReference>
<reference evidence="2" key="2">
    <citation type="submission" date="2025-09" db="UniProtKB">
        <authorList>
            <consortium name="Ensembl"/>
        </authorList>
    </citation>
    <scope>IDENTIFICATION</scope>
</reference>
<feature type="region of interest" description="Disordered" evidence="1">
    <location>
        <begin position="1"/>
        <end position="191"/>
    </location>
</feature>
<evidence type="ECO:0000313" key="2">
    <source>
        <dbReference type="Ensembl" id="ENSAPOP00000021965.1"/>
    </source>
</evidence>
<feature type="compositionally biased region" description="Basic and acidic residues" evidence="1">
    <location>
        <begin position="147"/>
        <end position="166"/>
    </location>
</feature>
<feature type="compositionally biased region" description="Low complexity" evidence="1">
    <location>
        <begin position="133"/>
        <end position="146"/>
    </location>
</feature>
<dbReference type="InParanoid" id="A0A3Q1GY65"/>
<name>A0A3Q1GY65_9TELE</name>
<feature type="compositionally biased region" description="Basic and acidic residues" evidence="1">
    <location>
        <begin position="16"/>
        <end position="32"/>
    </location>
</feature>
<feature type="compositionally biased region" description="Basic and acidic residues" evidence="1">
    <location>
        <begin position="181"/>
        <end position="190"/>
    </location>
</feature>
<feature type="compositionally biased region" description="Low complexity" evidence="1">
    <location>
        <begin position="1"/>
        <end position="15"/>
    </location>
</feature>
<evidence type="ECO:0000256" key="1">
    <source>
        <dbReference type="SAM" id="MobiDB-lite"/>
    </source>
</evidence>
<dbReference type="STRING" id="80966.ENSAPOP00000021965"/>
<dbReference type="Ensembl" id="ENSAPOT00000014961.1">
    <property type="protein sequence ID" value="ENSAPOP00000021965.1"/>
    <property type="gene ID" value="ENSAPOG00000002864.1"/>
</dbReference>
<accession>A0A3Q1GY65</accession>
<sequence length="768" mass="87247">MSSDQDQSQSDMSHLSLDDNQGKRTEGTKDSSDPESSDNAMDETPDALQDGLSQPSSSAVNDTAVPSKDTQVTQSDSAAITEEAPTAGKSEETMGKPKEGEGNAQKLTKDQTLETPPADSPTQQPISEDKKSTTSQSGSGEGTNSTSRKEQKTDRKTSKTKKDTVSTKKPTLDQNANVESNPKDTAETKQKGKGQLTIYFHAVLSKDFKFDPKEDRIFIRVGHRIGTWEENAVELFVTRDLGEHGFLVEGTLMTIKSKAVSVSIPYKYVVYKYGKKTYDFEYIYKVDSTPDVHTNRCLFVKNHLINDDGDWHQYDDIICAEPSKNIFKRVKETFWPEQRNNLIKGREIAGNIMLETIFDLLRSWNNTNLRSFLIQLSQFIQVYGEPFVYEDKEKKWYSLKYGPDDVKKMLKEFMLNNMIPQLREGDGKSLYIKDPLRAAVIMLHVCRQHQIRLENFELKRLCTALCLPKLEKDNFLQYWTDFSQCASSLKRLAPNLFNNLTVHPTMPHWIMVLPLYHLLKGTTKPFEPPSSGNLKYGASWAGLQGLEMNPSAYMNSQDRKALLNVMKNRSHLMEVDAYLVRSYLYLMSTDELMECSTTINPELLDMLQVFTNKTPSDITASSFEVSGKKPDIYTPKICVVSLLNSRLCKCHRLLACILKMKHIFLVVQHHMQTKSEGKLFERLKINWKFGKLISAIIQKSWPRDTQGNFQEDEEVVLQHLLSWTAAKDVFQLHGISSGKHSNLNTPKKTKQIKLVNLIGSNTLVVTRP</sequence>
<feature type="compositionally biased region" description="Polar residues" evidence="1">
    <location>
        <begin position="51"/>
        <end position="61"/>
    </location>
</feature>
<dbReference type="PANTHER" id="PTHR22605">
    <property type="entry name" value="RZ-TYPE DOMAIN-CONTAINING PROTEIN"/>
    <property type="match status" value="1"/>
</dbReference>